<dbReference type="GO" id="GO:0050163">
    <property type="term" value="F:oxaloacetate tautomerase activity"/>
    <property type="evidence" value="ECO:0007669"/>
    <property type="project" value="UniProtKB-ARBA"/>
</dbReference>
<dbReference type="AlphaFoldDB" id="A0A9P9J5L2"/>
<dbReference type="GO" id="GO:0006107">
    <property type="term" value="P:oxaloacetate metabolic process"/>
    <property type="evidence" value="ECO:0007669"/>
    <property type="project" value="UniProtKB-ARBA"/>
</dbReference>
<dbReference type="OrthoDB" id="411064at2759"/>
<evidence type="ECO:0000313" key="5">
    <source>
        <dbReference type="Proteomes" id="UP000738349"/>
    </source>
</evidence>
<evidence type="ECO:0000256" key="2">
    <source>
        <dbReference type="ARBA" id="ARBA00022723"/>
    </source>
</evidence>
<organism evidence="4 5">
    <name type="scientific">Dactylonectria macrodidyma</name>
    <dbReference type="NCBI Taxonomy" id="307937"/>
    <lineage>
        <taxon>Eukaryota</taxon>
        <taxon>Fungi</taxon>
        <taxon>Dikarya</taxon>
        <taxon>Ascomycota</taxon>
        <taxon>Pezizomycotina</taxon>
        <taxon>Sordariomycetes</taxon>
        <taxon>Hypocreomycetidae</taxon>
        <taxon>Hypocreales</taxon>
        <taxon>Nectriaceae</taxon>
        <taxon>Dactylonectria</taxon>
    </lineage>
</organism>
<dbReference type="PANTHER" id="PTHR11820:SF112">
    <property type="entry name" value="FUMARYLACETOACETATE HYDROLASE FAMILY PROTEIN (AFU_ORTHOLOGUE AFUA_1G02370)-RELATED"/>
    <property type="match status" value="1"/>
</dbReference>
<reference evidence="4" key="1">
    <citation type="journal article" date="2021" name="Nat. Commun.">
        <title>Genetic determinants of endophytism in the Arabidopsis root mycobiome.</title>
        <authorList>
            <person name="Mesny F."/>
            <person name="Miyauchi S."/>
            <person name="Thiergart T."/>
            <person name="Pickel B."/>
            <person name="Atanasova L."/>
            <person name="Karlsson M."/>
            <person name="Huettel B."/>
            <person name="Barry K.W."/>
            <person name="Haridas S."/>
            <person name="Chen C."/>
            <person name="Bauer D."/>
            <person name="Andreopoulos W."/>
            <person name="Pangilinan J."/>
            <person name="LaButti K."/>
            <person name="Riley R."/>
            <person name="Lipzen A."/>
            <person name="Clum A."/>
            <person name="Drula E."/>
            <person name="Henrissat B."/>
            <person name="Kohler A."/>
            <person name="Grigoriev I.V."/>
            <person name="Martin F.M."/>
            <person name="Hacquard S."/>
        </authorList>
    </citation>
    <scope>NUCLEOTIDE SEQUENCE</scope>
    <source>
        <strain evidence="4">MPI-CAGE-AT-0147</strain>
    </source>
</reference>
<name>A0A9P9J5L2_9HYPO</name>
<dbReference type="PANTHER" id="PTHR11820">
    <property type="entry name" value="ACYLPYRUVASE"/>
    <property type="match status" value="1"/>
</dbReference>
<dbReference type="EMBL" id="JAGMUV010000010">
    <property type="protein sequence ID" value="KAH7142015.1"/>
    <property type="molecule type" value="Genomic_DNA"/>
</dbReference>
<dbReference type="Proteomes" id="UP000738349">
    <property type="component" value="Unassembled WGS sequence"/>
</dbReference>
<evidence type="ECO:0000313" key="4">
    <source>
        <dbReference type="EMBL" id="KAH7142015.1"/>
    </source>
</evidence>
<comment type="similarity">
    <text evidence="1">Belongs to the FAH family.</text>
</comment>
<keyword evidence="2" id="KW-0479">Metal-binding</keyword>
<dbReference type="FunFam" id="3.90.850.10:FF:000002">
    <property type="entry name" value="2-hydroxyhepta-2,4-diene-1,7-dioate isomerase"/>
    <property type="match status" value="1"/>
</dbReference>
<dbReference type="InterPro" id="IPR011234">
    <property type="entry name" value="Fumarylacetoacetase-like_C"/>
</dbReference>
<gene>
    <name evidence="4" type="ORF">EDB81DRAFT_653603</name>
</gene>
<dbReference type="InterPro" id="IPR036663">
    <property type="entry name" value="Fumarylacetoacetase_C_sf"/>
</dbReference>
<keyword evidence="5" id="KW-1185">Reference proteome</keyword>
<dbReference type="Gene3D" id="3.90.850.10">
    <property type="entry name" value="Fumarylacetoacetase-like, C-terminal domain"/>
    <property type="match status" value="1"/>
</dbReference>
<proteinExistence type="inferred from homology"/>
<dbReference type="Pfam" id="PF01557">
    <property type="entry name" value="FAA_hydrolase"/>
    <property type="match status" value="1"/>
</dbReference>
<sequence length="278" mass="30578">MSFDRLIRFLDKEGVERRGNVESDLPASELPGKEVQLLSGSFYSGYKVTDERAEVAKLLCPLPSVAIIICAGVNYESHASETKFKPPKKPVIFATPPDRLAGPLDDIKIHPDAQELLDYEGELSVLIGKDGYDISEEDALDYVMGYTVSNDVSARNLHAIDMSGYQMGYAKSFDMFGPTGPYLVSPRLVPDPQDLELTTMVNGEVRQSTNTAKMMWSCRQLISFASRGRTLRKGTLIMTGTPDGVGWHTNGCLKDGDVVEVAVKGLGSIRNKMVFMEN</sequence>
<evidence type="ECO:0000259" key="3">
    <source>
        <dbReference type="Pfam" id="PF01557"/>
    </source>
</evidence>
<feature type="domain" description="Fumarylacetoacetase-like C-terminal" evidence="3">
    <location>
        <begin position="68"/>
        <end position="273"/>
    </location>
</feature>
<evidence type="ECO:0000256" key="1">
    <source>
        <dbReference type="ARBA" id="ARBA00010211"/>
    </source>
</evidence>
<protein>
    <recommendedName>
        <fullName evidence="3">Fumarylacetoacetase-like C-terminal domain-containing protein</fullName>
    </recommendedName>
</protein>
<dbReference type="SUPFAM" id="SSF56529">
    <property type="entry name" value="FAH"/>
    <property type="match status" value="1"/>
</dbReference>
<comment type="caution">
    <text evidence="4">The sequence shown here is derived from an EMBL/GenBank/DDBJ whole genome shotgun (WGS) entry which is preliminary data.</text>
</comment>
<dbReference type="GO" id="GO:0046872">
    <property type="term" value="F:metal ion binding"/>
    <property type="evidence" value="ECO:0007669"/>
    <property type="project" value="UniProtKB-KW"/>
</dbReference>
<accession>A0A9P9J5L2</accession>